<dbReference type="EMBL" id="VSIY01000014">
    <property type="protein sequence ID" value="TYB80016.1"/>
    <property type="molecule type" value="Genomic_DNA"/>
</dbReference>
<comment type="caution">
    <text evidence="4">The sequence shown here is derived from an EMBL/GenBank/DDBJ whole genome shotgun (WGS) entry which is preliminary data.</text>
</comment>
<gene>
    <name evidence="4" type="ORF">FVF75_14365</name>
</gene>
<evidence type="ECO:0000256" key="3">
    <source>
        <dbReference type="SAM" id="SignalP"/>
    </source>
</evidence>
<keyword evidence="3" id="KW-0732">Signal</keyword>
<sequence>MKPLATLPLILAPAAAGAHPGHLADVAGHDHIAAGVAIGLAIGVAIWGALKGRPKDEAEDRDEATPEDELQDA</sequence>
<evidence type="ECO:0000256" key="2">
    <source>
        <dbReference type="SAM" id="Phobius"/>
    </source>
</evidence>
<proteinExistence type="predicted"/>
<dbReference type="Pfam" id="PF20506">
    <property type="entry name" value="DUF6732"/>
    <property type="match status" value="1"/>
</dbReference>
<name>A0A5D0RGF3_9RHOB</name>
<dbReference type="Proteomes" id="UP000322080">
    <property type="component" value="Unassembled WGS sequence"/>
</dbReference>
<organism evidence="4 5">
    <name type="scientific">Maritimibacter fusiformis</name>
    <dbReference type="NCBI Taxonomy" id="2603819"/>
    <lineage>
        <taxon>Bacteria</taxon>
        <taxon>Pseudomonadati</taxon>
        <taxon>Pseudomonadota</taxon>
        <taxon>Alphaproteobacteria</taxon>
        <taxon>Rhodobacterales</taxon>
        <taxon>Roseobacteraceae</taxon>
        <taxon>Maritimibacter</taxon>
    </lineage>
</organism>
<keyword evidence="2" id="KW-0812">Transmembrane</keyword>
<evidence type="ECO:0000313" key="4">
    <source>
        <dbReference type="EMBL" id="TYB80016.1"/>
    </source>
</evidence>
<keyword evidence="2" id="KW-0472">Membrane</keyword>
<keyword evidence="2" id="KW-1133">Transmembrane helix</keyword>
<dbReference type="AlphaFoldDB" id="A0A5D0RGF3"/>
<evidence type="ECO:0000313" key="5">
    <source>
        <dbReference type="Proteomes" id="UP000322080"/>
    </source>
</evidence>
<protein>
    <submittedName>
        <fullName evidence="4">Uncharacterized protein</fullName>
    </submittedName>
</protein>
<evidence type="ECO:0000256" key="1">
    <source>
        <dbReference type="SAM" id="MobiDB-lite"/>
    </source>
</evidence>
<feature type="compositionally biased region" description="Acidic residues" evidence="1">
    <location>
        <begin position="59"/>
        <end position="73"/>
    </location>
</feature>
<feature type="region of interest" description="Disordered" evidence="1">
    <location>
        <begin position="52"/>
        <end position="73"/>
    </location>
</feature>
<reference evidence="4 5" key="1">
    <citation type="submission" date="2019-08" db="EMBL/GenBank/DDBJ databases">
        <title>Identification of a novel species of the genus Boseongicola.</title>
        <authorList>
            <person name="Zhang X.-Q."/>
        </authorList>
    </citation>
    <scope>NUCLEOTIDE SEQUENCE [LARGE SCALE GENOMIC DNA]</scope>
    <source>
        <strain evidence="4 5">HY14</strain>
    </source>
</reference>
<dbReference type="RefSeq" id="WP_148379227.1">
    <property type="nucleotide sequence ID" value="NZ_VSIY01000014.1"/>
</dbReference>
<feature type="signal peptide" evidence="3">
    <location>
        <begin position="1"/>
        <end position="18"/>
    </location>
</feature>
<feature type="chain" id="PRO_5022741439" evidence="3">
    <location>
        <begin position="19"/>
        <end position="73"/>
    </location>
</feature>
<dbReference type="InterPro" id="IPR046619">
    <property type="entry name" value="DUF6732"/>
</dbReference>
<accession>A0A5D0RGF3</accession>
<feature type="transmembrane region" description="Helical" evidence="2">
    <location>
        <begin position="32"/>
        <end position="50"/>
    </location>
</feature>
<keyword evidence="5" id="KW-1185">Reference proteome</keyword>